<feature type="non-terminal residue" evidence="1">
    <location>
        <position position="1"/>
    </location>
</feature>
<sequence length="285" mass="32962">YSVHDESYPAFYSILFQPSPFSYDTYGTQFPQLLQLLPTELNRKYFTASLDHMPTFSLILHQVNLPLYIPLTTIAVIQSRSDAYQVRRMSSHKSTQTEDRSMLEIWRCKEIIGSLKPLWDDLNLSENTNLDLSYSSILGYNQSLISNTSTQTVEELPLKEQDNEYDVQWPCCGFQKTVGKRRRKKMPTSPVSALPQTNSTEQAASFTYAAAVKQPSSRKKKMIKKYDKVDDNPDLLWIETQVSEQKDSLTEEQIGEQFDIAEEFIREDLEKPSTTKDDYWWSMGS</sequence>
<name>A0A834I7H5_RHYFE</name>
<accession>A0A834I7H5</accession>
<dbReference type="AlphaFoldDB" id="A0A834I7H5"/>
<reference evidence="1" key="1">
    <citation type="submission" date="2020-08" db="EMBL/GenBank/DDBJ databases">
        <title>Genome sequencing and assembly of the red palm weevil Rhynchophorus ferrugineus.</title>
        <authorList>
            <person name="Dias G.B."/>
            <person name="Bergman C.M."/>
            <person name="Manee M."/>
        </authorList>
    </citation>
    <scope>NUCLEOTIDE SEQUENCE</scope>
    <source>
        <strain evidence="1">AA-2017</strain>
        <tissue evidence="1">Whole larva</tissue>
    </source>
</reference>
<protein>
    <submittedName>
        <fullName evidence="1">Uncharacterized protein</fullName>
    </submittedName>
</protein>
<proteinExistence type="predicted"/>
<dbReference type="Proteomes" id="UP000625711">
    <property type="component" value="Unassembled WGS sequence"/>
</dbReference>
<dbReference type="EMBL" id="JAACXV010012833">
    <property type="protein sequence ID" value="KAF7274414.1"/>
    <property type="molecule type" value="Genomic_DNA"/>
</dbReference>
<organism evidence="1 2">
    <name type="scientific">Rhynchophorus ferrugineus</name>
    <name type="common">Red palm weevil</name>
    <name type="synonym">Curculio ferrugineus</name>
    <dbReference type="NCBI Taxonomy" id="354439"/>
    <lineage>
        <taxon>Eukaryota</taxon>
        <taxon>Metazoa</taxon>
        <taxon>Ecdysozoa</taxon>
        <taxon>Arthropoda</taxon>
        <taxon>Hexapoda</taxon>
        <taxon>Insecta</taxon>
        <taxon>Pterygota</taxon>
        <taxon>Neoptera</taxon>
        <taxon>Endopterygota</taxon>
        <taxon>Coleoptera</taxon>
        <taxon>Polyphaga</taxon>
        <taxon>Cucujiformia</taxon>
        <taxon>Curculionidae</taxon>
        <taxon>Dryophthorinae</taxon>
        <taxon>Rhynchophorus</taxon>
    </lineage>
</organism>
<evidence type="ECO:0000313" key="2">
    <source>
        <dbReference type="Proteomes" id="UP000625711"/>
    </source>
</evidence>
<keyword evidence="2" id="KW-1185">Reference proteome</keyword>
<evidence type="ECO:0000313" key="1">
    <source>
        <dbReference type="EMBL" id="KAF7274414.1"/>
    </source>
</evidence>
<comment type="caution">
    <text evidence="1">The sequence shown here is derived from an EMBL/GenBank/DDBJ whole genome shotgun (WGS) entry which is preliminary data.</text>
</comment>
<dbReference type="OrthoDB" id="6767252at2759"/>
<gene>
    <name evidence="1" type="ORF">GWI33_012922</name>
</gene>